<comment type="caution">
    <text evidence="1">The sequence shown here is derived from an EMBL/GenBank/DDBJ whole genome shotgun (WGS) entry which is preliminary data.</text>
</comment>
<keyword evidence="2" id="KW-1185">Reference proteome</keyword>
<reference evidence="1" key="1">
    <citation type="submission" date="2022-05" db="EMBL/GenBank/DDBJ databases">
        <title>Chromosome-level genome of Chaenocephalus aceratus.</title>
        <authorList>
            <person name="Park H."/>
        </authorList>
    </citation>
    <scope>NUCLEOTIDE SEQUENCE</scope>
    <source>
        <strain evidence="1">KU_202001</strain>
    </source>
</reference>
<organism evidence="1 2">
    <name type="scientific">Chaenocephalus aceratus</name>
    <name type="common">Blackfin icefish</name>
    <name type="synonym">Chaenichthys aceratus</name>
    <dbReference type="NCBI Taxonomy" id="36190"/>
    <lineage>
        <taxon>Eukaryota</taxon>
        <taxon>Metazoa</taxon>
        <taxon>Chordata</taxon>
        <taxon>Craniata</taxon>
        <taxon>Vertebrata</taxon>
        <taxon>Euteleostomi</taxon>
        <taxon>Actinopterygii</taxon>
        <taxon>Neopterygii</taxon>
        <taxon>Teleostei</taxon>
        <taxon>Neoteleostei</taxon>
        <taxon>Acanthomorphata</taxon>
        <taxon>Eupercaria</taxon>
        <taxon>Perciformes</taxon>
        <taxon>Notothenioidei</taxon>
        <taxon>Channichthyidae</taxon>
        <taxon>Chaenocephalus</taxon>
    </lineage>
</organism>
<sequence length="410" mass="44929">FLEMESKLTWEEIAESERLLRANLQAVQQRNIQCDDLNGELSQLQFEKRSLHEEVETTRSRAGATQLEYRRKLAEAVTEITLLHHTLRGIQTALNDQAAFQLSYSSMGSPAHQHEFSGVVHLRSVSLVSLGLSTPLPNRRHGAELTLIPHYPSAERMDSTAVLLLLTVTAGTLLHALGTESVTALYGETIVVPCNDGAPAPEDLMFVKWKYEKDDGTPGDLLIQQARSSEATVQATDQYAPRVSIDHKLSLRITQASLRDQKTFTCMVVSGSNLMEYPVTVSVCKEPSSVQIMDRSAALQKDRATAVGTCVAADAHPAATITWKKNGKPLVADGKNNRRISLTLPLKDAIINIGVGHMFSMKLDPASGLSPSSSTLQYAASKEDNVSVFSCMSTHQLTNQEAELEPFPIH</sequence>
<name>A0ACB9WIJ7_CHAAC</name>
<dbReference type="EMBL" id="CM043798">
    <property type="protein sequence ID" value="KAI4813532.1"/>
    <property type="molecule type" value="Genomic_DNA"/>
</dbReference>
<accession>A0ACB9WIJ7</accession>
<dbReference type="Proteomes" id="UP001057452">
    <property type="component" value="Chromosome 14"/>
</dbReference>
<protein>
    <submittedName>
        <fullName evidence="1">Uncharacterized protein</fullName>
    </submittedName>
</protein>
<feature type="non-terminal residue" evidence="1">
    <location>
        <position position="1"/>
    </location>
</feature>
<evidence type="ECO:0000313" key="2">
    <source>
        <dbReference type="Proteomes" id="UP001057452"/>
    </source>
</evidence>
<evidence type="ECO:0000313" key="1">
    <source>
        <dbReference type="EMBL" id="KAI4813532.1"/>
    </source>
</evidence>
<gene>
    <name evidence="1" type="ORF">KUCAC02_002771</name>
</gene>
<feature type="non-terminal residue" evidence="1">
    <location>
        <position position="410"/>
    </location>
</feature>
<proteinExistence type="predicted"/>